<dbReference type="KEGG" id="pfuw:KF707C_14010"/>
<dbReference type="AlphaFoldDB" id="A0AAD1BZX0"/>
<dbReference type="EMBL" id="AP014862">
    <property type="protein sequence ID" value="BAU73089.1"/>
    <property type="molecule type" value="Genomic_DNA"/>
</dbReference>
<accession>A0AAD1BZX0</accession>
<sequence>MQRVEDASPGTTTRRLGFMRNQVQVPDDFDAMGGDAILRRFEGSS</sequence>
<protein>
    <submittedName>
        <fullName evidence="1">Uncharacterized protein</fullName>
    </submittedName>
</protein>
<evidence type="ECO:0000313" key="2">
    <source>
        <dbReference type="Proteomes" id="UP000218554"/>
    </source>
</evidence>
<evidence type="ECO:0000313" key="1">
    <source>
        <dbReference type="EMBL" id="BAU73089.1"/>
    </source>
</evidence>
<organism evidence="1 2">
    <name type="scientific">Metapseudomonas furukawaii</name>
    <name type="common">Pseudomonas furukawaii</name>
    <dbReference type="NCBI Taxonomy" id="1149133"/>
    <lineage>
        <taxon>Bacteria</taxon>
        <taxon>Pseudomonadati</taxon>
        <taxon>Pseudomonadota</taxon>
        <taxon>Gammaproteobacteria</taxon>
        <taxon>Pseudomonadales</taxon>
        <taxon>Pseudomonadaceae</taxon>
        <taxon>Metapseudomonas</taxon>
    </lineage>
</organism>
<gene>
    <name evidence="1" type="ORF">KF707C_14010</name>
</gene>
<keyword evidence="2" id="KW-1185">Reference proteome</keyword>
<reference evidence="1 2" key="2">
    <citation type="journal article" date="2017" name="Int. J. Syst. Evol. Microbiol.">
        <title>Pseudomonas furukawaii sp. nov., a polychlorinated biphenyl-degrading bacterium isolated from biphenyl-contaminated soil in Japan.</title>
        <authorList>
            <person name="Kimura N."/>
            <person name="Watanabe T."/>
            <person name="Suenaga H."/>
            <person name="Fujihara H."/>
            <person name="Futagami T."/>
            <person name="Goto M."/>
            <person name="Hanada S."/>
            <person name="Hirose J."/>
        </authorList>
    </citation>
    <scope>NUCLEOTIDE SEQUENCE [LARGE SCALE GENOMIC DNA]</scope>
    <source>
        <strain evidence="2">DSM 10086 / NBRC 110670 / KF707</strain>
    </source>
</reference>
<proteinExistence type="predicted"/>
<dbReference type="Proteomes" id="UP000218554">
    <property type="component" value="Chromosome"/>
</dbReference>
<reference evidence="2" key="1">
    <citation type="submission" date="2015-05" db="EMBL/GenBank/DDBJ databases">
        <title>Draft genome sequencing of a biphenyl-degrading bacterium, Pseudomonas balearica KF707 (=NBRC110670).</title>
        <authorList>
            <person name="Kimura N."/>
            <person name="Hirose J."/>
            <person name="Watanabe T."/>
            <person name="Suenaga H."/>
            <person name="Fujihara H."/>
            <person name="Noguchi M."/>
            <person name="Hashimoto M."/>
            <person name="Shimodaira J."/>
            <person name="Tsuchikane K."/>
            <person name="Hosoyama A."/>
            <person name="Yamazoe A."/>
            <person name="Fujita N."/>
            <person name="Furukawa K."/>
        </authorList>
    </citation>
    <scope>NUCLEOTIDE SEQUENCE [LARGE SCALE GENOMIC DNA]</scope>
    <source>
        <strain evidence="2">DSM 10086 / NBRC 110670 / KF707</strain>
    </source>
</reference>
<name>A0AAD1BZX0_METFU</name>